<name>A0A0A9DLX5_ARUDO</name>
<dbReference type="EMBL" id="GBRH01210222">
    <property type="protein sequence ID" value="JAD87673.1"/>
    <property type="molecule type" value="Transcribed_RNA"/>
</dbReference>
<reference evidence="1" key="1">
    <citation type="submission" date="2014-09" db="EMBL/GenBank/DDBJ databases">
        <authorList>
            <person name="Magalhaes I.L.F."/>
            <person name="Oliveira U."/>
            <person name="Santos F.R."/>
            <person name="Vidigal T.H.D.A."/>
            <person name="Brescovit A.D."/>
            <person name="Santos A.J."/>
        </authorList>
    </citation>
    <scope>NUCLEOTIDE SEQUENCE</scope>
    <source>
        <tissue evidence="1">Shoot tissue taken approximately 20 cm above the soil surface</tissue>
    </source>
</reference>
<protein>
    <submittedName>
        <fullName evidence="1">Uncharacterized protein</fullName>
    </submittedName>
</protein>
<evidence type="ECO:0000313" key="1">
    <source>
        <dbReference type="EMBL" id="JAD87673.1"/>
    </source>
</evidence>
<sequence length="50" mass="5243">MTAPLQPFDMVAATSVASPSISPLAICPRTGPHTAQCMCSSTINFLHRLA</sequence>
<proteinExistence type="predicted"/>
<dbReference type="AlphaFoldDB" id="A0A0A9DLX5"/>
<reference evidence="1" key="2">
    <citation type="journal article" date="2015" name="Data Brief">
        <title>Shoot transcriptome of the giant reed, Arundo donax.</title>
        <authorList>
            <person name="Barrero R.A."/>
            <person name="Guerrero F.D."/>
            <person name="Moolhuijzen P."/>
            <person name="Goolsby J.A."/>
            <person name="Tidwell J."/>
            <person name="Bellgard S.E."/>
            <person name="Bellgard M.I."/>
        </authorList>
    </citation>
    <scope>NUCLEOTIDE SEQUENCE</scope>
    <source>
        <tissue evidence="1">Shoot tissue taken approximately 20 cm above the soil surface</tissue>
    </source>
</reference>
<organism evidence="1">
    <name type="scientific">Arundo donax</name>
    <name type="common">Giant reed</name>
    <name type="synonym">Donax arundinaceus</name>
    <dbReference type="NCBI Taxonomy" id="35708"/>
    <lineage>
        <taxon>Eukaryota</taxon>
        <taxon>Viridiplantae</taxon>
        <taxon>Streptophyta</taxon>
        <taxon>Embryophyta</taxon>
        <taxon>Tracheophyta</taxon>
        <taxon>Spermatophyta</taxon>
        <taxon>Magnoliopsida</taxon>
        <taxon>Liliopsida</taxon>
        <taxon>Poales</taxon>
        <taxon>Poaceae</taxon>
        <taxon>PACMAD clade</taxon>
        <taxon>Arundinoideae</taxon>
        <taxon>Arundineae</taxon>
        <taxon>Arundo</taxon>
    </lineage>
</organism>
<accession>A0A0A9DLX5</accession>